<dbReference type="Gene3D" id="1.10.287.130">
    <property type="match status" value="1"/>
</dbReference>
<dbReference type="Gene3D" id="3.40.50.2300">
    <property type="match status" value="1"/>
</dbReference>
<dbReference type="GO" id="GO:0000155">
    <property type="term" value="F:phosphorelay sensor kinase activity"/>
    <property type="evidence" value="ECO:0007669"/>
    <property type="project" value="InterPro"/>
</dbReference>
<organism evidence="6 7">
    <name type="scientific">Rubellicoccus peritrichatus</name>
    <dbReference type="NCBI Taxonomy" id="3080537"/>
    <lineage>
        <taxon>Bacteria</taxon>
        <taxon>Pseudomonadati</taxon>
        <taxon>Verrucomicrobiota</taxon>
        <taxon>Opitutia</taxon>
        <taxon>Puniceicoccales</taxon>
        <taxon>Cerasicoccaceae</taxon>
        <taxon>Rubellicoccus</taxon>
    </lineage>
</organism>
<dbReference type="SMART" id="SM00448">
    <property type="entry name" value="REC"/>
    <property type="match status" value="1"/>
</dbReference>
<dbReference type="InterPro" id="IPR011006">
    <property type="entry name" value="CheY-like_superfamily"/>
</dbReference>
<dbReference type="Pfam" id="PF00072">
    <property type="entry name" value="Response_reg"/>
    <property type="match status" value="1"/>
</dbReference>
<dbReference type="CDD" id="cd00082">
    <property type="entry name" value="HisKA"/>
    <property type="match status" value="1"/>
</dbReference>
<gene>
    <name evidence="6" type="ORF">RZN69_02845</name>
</gene>
<proteinExistence type="predicted"/>
<dbReference type="Proteomes" id="UP001304300">
    <property type="component" value="Chromosome"/>
</dbReference>
<feature type="domain" description="Response regulatory" evidence="5">
    <location>
        <begin position="10"/>
        <end position="126"/>
    </location>
</feature>
<evidence type="ECO:0000256" key="3">
    <source>
        <dbReference type="ARBA" id="ARBA00022553"/>
    </source>
</evidence>
<accession>A0AAQ3LAQ9</accession>
<evidence type="ECO:0000313" key="7">
    <source>
        <dbReference type="Proteomes" id="UP001304300"/>
    </source>
</evidence>
<protein>
    <recommendedName>
        <fullName evidence="2">histidine kinase</fullName>
        <ecNumber evidence="2">2.7.13.3</ecNumber>
    </recommendedName>
</protein>
<dbReference type="InterPro" id="IPR003661">
    <property type="entry name" value="HisK_dim/P_dom"/>
</dbReference>
<dbReference type="KEGG" id="puo:RZN69_02845"/>
<dbReference type="InterPro" id="IPR036097">
    <property type="entry name" value="HisK_dim/P_sf"/>
</dbReference>
<keyword evidence="7" id="KW-1185">Reference proteome</keyword>
<evidence type="ECO:0000259" key="5">
    <source>
        <dbReference type="PROSITE" id="PS50110"/>
    </source>
</evidence>
<dbReference type="EMBL" id="CP136920">
    <property type="protein sequence ID" value="WOO42011.1"/>
    <property type="molecule type" value="Genomic_DNA"/>
</dbReference>
<feature type="modified residue" description="4-aspartylphosphate" evidence="4">
    <location>
        <position position="59"/>
    </location>
</feature>
<dbReference type="PANTHER" id="PTHR43547">
    <property type="entry name" value="TWO-COMPONENT HISTIDINE KINASE"/>
    <property type="match status" value="1"/>
</dbReference>
<dbReference type="PANTHER" id="PTHR43547:SF2">
    <property type="entry name" value="HYBRID SIGNAL TRANSDUCTION HISTIDINE KINASE C"/>
    <property type="match status" value="1"/>
</dbReference>
<dbReference type="InterPro" id="IPR001789">
    <property type="entry name" value="Sig_transdc_resp-reg_receiver"/>
</dbReference>
<evidence type="ECO:0000256" key="2">
    <source>
        <dbReference type="ARBA" id="ARBA00012438"/>
    </source>
</evidence>
<reference evidence="6 7" key="1">
    <citation type="submission" date="2023-10" db="EMBL/GenBank/DDBJ databases">
        <title>Rubellicoccus peritrichatus gen. nov., sp. nov., isolated from an algae of coral reef tank.</title>
        <authorList>
            <person name="Luo J."/>
        </authorList>
    </citation>
    <scope>NUCLEOTIDE SEQUENCE [LARGE SCALE GENOMIC DNA]</scope>
    <source>
        <strain evidence="6 7">CR14</strain>
    </source>
</reference>
<dbReference type="SUPFAM" id="SSF52172">
    <property type="entry name" value="CheY-like"/>
    <property type="match status" value="1"/>
</dbReference>
<dbReference type="AlphaFoldDB" id="A0AAQ3LAQ9"/>
<sequence length="222" mass="24861">MNINSEAQETILIVDDTPDNISLLNHILEQHQYRVLVAENGETALRRLEIVRPDIILMDVMMPGMSGIETTMRIKQNPEWASIPVIFLSALDDIESKLSGFESGGVDFITKPLVTKEVEARIRTHLEIARLQAKLQERIQEKDALIGQLERFAHTVAHDIRNPIAGILGAMETFRTLSAELTDSDRDELINIVVLSANQCEATIKSLLADAEERLLEGRKAN</sequence>
<keyword evidence="3 4" id="KW-0597">Phosphoprotein</keyword>
<comment type="catalytic activity">
    <reaction evidence="1">
        <text>ATP + protein L-histidine = ADP + protein N-phospho-L-histidine.</text>
        <dbReference type="EC" id="2.7.13.3"/>
    </reaction>
</comment>
<dbReference type="SUPFAM" id="SSF47384">
    <property type="entry name" value="Homodimeric domain of signal transducing histidine kinase"/>
    <property type="match status" value="1"/>
</dbReference>
<evidence type="ECO:0000256" key="1">
    <source>
        <dbReference type="ARBA" id="ARBA00000085"/>
    </source>
</evidence>
<evidence type="ECO:0000313" key="6">
    <source>
        <dbReference type="EMBL" id="WOO42011.1"/>
    </source>
</evidence>
<dbReference type="CDD" id="cd19920">
    <property type="entry name" value="REC_PA4781-like"/>
    <property type="match status" value="1"/>
</dbReference>
<evidence type="ECO:0000256" key="4">
    <source>
        <dbReference type="PROSITE-ProRule" id="PRU00169"/>
    </source>
</evidence>
<dbReference type="EC" id="2.7.13.3" evidence="2"/>
<dbReference type="PROSITE" id="PS50110">
    <property type="entry name" value="RESPONSE_REGULATORY"/>
    <property type="match status" value="1"/>
</dbReference>
<dbReference type="SMART" id="SM00388">
    <property type="entry name" value="HisKA"/>
    <property type="match status" value="1"/>
</dbReference>
<name>A0AAQ3LAQ9_9BACT</name>
<dbReference type="Pfam" id="PF00512">
    <property type="entry name" value="HisKA"/>
    <property type="match status" value="1"/>
</dbReference>
<dbReference type="RefSeq" id="WP_317834495.1">
    <property type="nucleotide sequence ID" value="NZ_CP136920.1"/>
</dbReference>